<keyword evidence="5" id="KW-1185">Reference proteome</keyword>
<dbReference type="NCBIfam" id="NF038402">
    <property type="entry name" value="TroA_like"/>
    <property type="match status" value="1"/>
</dbReference>
<name>A0ABP9QIR9_9RHOO</name>
<dbReference type="CDD" id="cd01144">
    <property type="entry name" value="BtuF"/>
    <property type="match status" value="1"/>
</dbReference>
<proteinExistence type="predicted"/>
<protein>
    <submittedName>
        <fullName evidence="4">Cobalamin-binding protein</fullName>
    </submittedName>
</protein>
<dbReference type="PANTHER" id="PTHR30535:SF34">
    <property type="entry name" value="MOLYBDATE-BINDING PROTEIN MOLA"/>
    <property type="match status" value="1"/>
</dbReference>
<accession>A0ABP9QIR9</accession>
<dbReference type="InterPro" id="IPR002491">
    <property type="entry name" value="ABC_transptr_periplasmic_BD"/>
</dbReference>
<feature type="chain" id="PRO_5046376164" evidence="2">
    <location>
        <begin position="18"/>
        <end position="296"/>
    </location>
</feature>
<evidence type="ECO:0000256" key="2">
    <source>
        <dbReference type="SAM" id="SignalP"/>
    </source>
</evidence>
<sequence>MTVVVLLALSGVGIASAASITVKDDTNQTLTLDKPAQRVISLAPSLTEIVFAIGAGDKLVGAIDYSDYPAAALKVPRIGSNQRLDLERIAALKPDLVLVWHRGNALREVEKLRTLGIPMFYIEAQDIADLPGVMQRLGVLLGVGPSADEAAQRFRHRHDKLRSTYAGRKPLRVFYQIGDKPLLTINDRQIISDVIRLCGGINVFGKEPMTVPQLSTESVIAADPDVIFTARKSDGDPAAKRADANSRLTSWQTYPGMMAVKNRQLWMVSGDEISRHGPRILDAAEAVCAVLEGARR</sequence>
<organism evidence="4 5">
    <name type="scientific">Viridibacterium curvum</name>
    <dbReference type="NCBI Taxonomy" id="1101404"/>
    <lineage>
        <taxon>Bacteria</taxon>
        <taxon>Pseudomonadati</taxon>
        <taxon>Pseudomonadota</taxon>
        <taxon>Betaproteobacteria</taxon>
        <taxon>Rhodocyclales</taxon>
        <taxon>Rhodocyclaceae</taxon>
        <taxon>Viridibacterium</taxon>
    </lineage>
</organism>
<comment type="caution">
    <text evidence="4">The sequence shown here is derived from an EMBL/GenBank/DDBJ whole genome shotgun (WGS) entry which is preliminary data.</text>
</comment>
<evidence type="ECO:0000313" key="5">
    <source>
        <dbReference type="Proteomes" id="UP001500547"/>
    </source>
</evidence>
<dbReference type="InterPro" id="IPR054828">
    <property type="entry name" value="Vit_B12_bind_prot"/>
</dbReference>
<evidence type="ECO:0000313" key="4">
    <source>
        <dbReference type="EMBL" id="GAA5162542.1"/>
    </source>
</evidence>
<gene>
    <name evidence="4" type="ORF">GCM10025770_13360</name>
</gene>
<keyword evidence="1 2" id="KW-0732">Signal</keyword>
<dbReference type="PROSITE" id="PS50983">
    <property type="entry name" value="FE_B12_PBP"/>
    <property type="match status" value="1"/>
</dbReference>
<dbReference type="RefSeq" id="WP_345532104.1">
    <property type="nucleotide sequence ID" value="NZ_BAABLD010000007.1"/>
</dbReference>
<dbReference type="EMBL" id="BAABLD010000007">
    <property type="protein sequence ID" value="GAA5162542.1"/>
    <property type="molecule type" value="Genomic_DNA"/>
</dbReference>
<dbReference type="InterPro" id="IPR050902">
    <property type="entry name" value="ABC_Transporter_SBP"/>
</dbReference>
<evidence type="ECO:0000259" key="3">
    <source>
        <dbReference type="PROSITE" id="PS50983"/>
    </source>
</evidence>
<feature type="domain" description="Fe/B12 periplasmic-binding" evidence="3">
    <location>
        <begin position="38"/>
        <end position="296"/>
    </location>
</feature>
<dbReference type="PANTHER" id="PTHR30535">
    <property type="entry name" value="VITAMIN B12-BINDING PROTEIN"/>
    <property type="match status" value="1"/>
</dbReference>
<dbReference type="Pfam" id="PF01497">
    <property type="entry name" value="Peripla_BP_2"/>
    <property type="match status" value="1"/>
</dbReference>
<evidence type="ECO:0000256" key="1">
    <source>
        <dbReference type="ARBA" id="ARBA00022729"/>
    </source>
</evidence>
<dbReference type="Proteomes" id="UP001500547">
    <property type="component" value="Unassembled WGS sequence"/>
</dbReference>
<dbReference type="Gene3D" id="3.40.50.1980">
    <property type="entry name" value="Nitrogenase molybdenum iron protein domain"/>
    <property type="match status" value="2"/>
</dbReference>
<dbReference type="SUPFAM" id="SSF53807">
    <property type="entry name" value="Helical backbone' metal receptor"/>
    <property type="match status" value="1"/>
</dbReference>
<reference evidence="5" key="1">
    <citation type="journal article" date="2019" name="Int. J. Syst. Evol. Microbiol.">
        <title>The Global Catalogue of Microorganisms (GCM) 10K type strain sequencing project: providing services to taxonomists for standard genome sequencing and annotation.</title>
        <authorList>
            <consortium name="The Broad Institute Genomics Platform"/>
            <consortium name="The Broad Institute Genome Sequencing Center for Infectious Disease"/>
            <person name="Wu L."/>
            <person name="Ma J."/>
        </authorList>
    </citation>
    <scope>NUCLEOTIDE SEQUENCE [LARGE SCALE GENOMIC DNA]</scope>
    <source>
        <strain evidence="5">JCM 18715</strain>
    </source>
</reference>
<feature type="signal peptide" evidence="2">
    <location>
        <begin position="1"/>
        <end position="17"/>
    </location>
</feature>